<dbReference type="EMBL" id="CP046565">
    <property type="protein sequence ID" value="QJD29154.1"/>
    <property type="molecule type" value="Genomic_DNA"/>
</dbReference>
<dbReference type="RefSeq" id="WP_169602390.1">
    <property type="nucleotide sequence ID" value="NZ_CP046565.1"/>
</dbReference>
<organism evidence="1 2">
    <name type="scientific">Methylococcus geothermalis</name>
    <dbReference type="NCBI Taxonomy" id="2681310"/>
    <lineage>
        <taxon>Bacteria</taxon>
        <taxon>Pseudomonadati</taxon>
        <taxon>Pseudomonadota</taxon>
        <taxon>Gammaproteobacteria</taxon>
        <taxon>Methylococcales</taxon>
        <taxon>Methylococcaceae</taxon>
        <taxon>Methylococcus</taxon>
    </lineage>
</organism>
<accession>A0A858Q5S7</accession>
<proteinExistence type="predicted"/>
<sequence>MIADVRVLPEADADTPVRFDGHLLDKLCKDTLASSDDAALLERMRQAYPGSPLHLARLGHEWYRLGGIVKPNGARIAADMGEWAERTFIECGQNFNTLLAHCEEGGFLATHHTGVTLYLVAQTGPRAEDFVQIEVDRTQETADRYLIDAANPPEDLEELIDPIEPVGVEPFAVGAARYTYRRKTEVALFMRELGRHRPDRHPAQRFMDDWNASSAGPRKVFCEDWSLRLFQHIGRHGEQIMNVEIVHNRTREVPRLEGPDGKKGNALATLLNRFDAQAGYPFAWYFHMLKGLVSPHVGEAVHRDLSKDYAYLPDRDAAVLKQWAAEPYCL</sequence>
<name>A0A858Q5S7_9GAMM</name>
<evidence type="ECO:0000313" key="2">
    <source>
        <dbReference type="Proteomes" id="UP000503004"/>
    </source>
</evidence>
<dbReference type="AlphaFoldDB" id="A0A858Q5S7"/>
<keyword evidence="2" id="KW-1185">Reference proteome</keyword>
<gene>
    <name evidence="1" type="ORF">GNH96_03675</name>
</gene>
<dbReference type="KEGG" id="metu:GNH96_03675"/>
<evidence type="ECO:0000313" key="1">
    <source>
        <dbReference type="EMBL" id="QJD29154.1"/>
    </source>
</evidence>
<protein>
    <submittedName>
        <fullName evidence="1">Uncharacterized protein</fullName>
    </submittedName>
</protein>
<reference evidence="2" key="1">
    <citation type="submission" date="2019-12" db="EMBL/GenBank/DDBJ databases">
        <authorList>
            <person name="Awala S.I."/>
            <person name="Rhee S.K."/>
        </authorList>
    </citation>
    <scope>NUCLEOTIDE SEQUENCE [LARGE SCALE GENOMIC DNA]</scope>
    <source>
        <strain evidence="2">IM1</strain>
    </source>
</reference>
<dbReference type="Proteomes" id="UP000503004">
    <property type="component" value="Chromosome"/>
</dbReference>